<dbReference type="SUPFAM" id="SSF54862">
    <property type="entry name" value="4Fe-4S ferredoxins"/>
    <property type="match status" value="1"/>
</dbReference>
<proteinExistence type="predicted"/>
<dbReference type="Gene3D" id="3.30.70.20">
    <property type="match status" value="1"/>
</dbReference>
<evidence type="ECO:0000256" key="5">
    <source>
        <dbReference type="ARBA" id="ARBA00023014"/>
    </source>
</evidence>
<evidence type="ECO:0000256" key="4">
    <source>
        <dbReference type="ARBA" id="ARBA00023004"/>
    </source>
</evidence>
<sequence>MITLRHKPSECIGCDLCAQTAPEYFEMDEFGMAQLISVERSSKVFNYTTAPDMDLDVLQEAEEGCPVNIIAVNPKG</sequence>
<dbReference type="EMBL" id="CP066776">
    <property type="protein sequence ID" value="QQL46118.1"/>
    <property type="molecule type" value="Genomic_DNA"/>
</dbReference>
<organism evidence="6 7">
    <name type="scientific">Sulfuriroseicoccus oceanibius</name>
    <dbReference type="NCBI Taxonomy" id="2707525"/>
    <lineage>
        <taxon>Bacteria</taxon>
        <taxon>Pseudomonadati</taxon>
        <taxon>Verrucomicrobiota</taxon>
        <taxon>Verrucomicrobiia</taxon>
        <taxon>Verrucomicrobiales</taxon>
        <taxon>Verrucomicrobiaceae</taxon>
        <taxon>Sulfuriroseicoccus</taxon>
    </lineage>
</organism>
<dbReference type="GO" id="GO:0046872">
    <property type="term" value="F:metal ion binding"/>
    <property type="evidence" value="ECO:0007669"/>
    <property type="project" value="UniProtKB-KW"/>
</dbReference>
<accession>A0A6B3LAR3</accession>
<dbReference type="GO" id="GO:0051536">
    <property type="term" value="F:iron-sulfur cluster binding"/>
    <property type="evidence" value="ECO:0007669"/>
    <property type="project" value="UniProtKB-KW"/>
</dbReference>
<evidence type="ECO:0000256" key="1">
    <source>
        <dbReference type="ARBA" id="ARBA00022448"/>
    </source>
</evidence>
<dbReference type="KEGG" id="soa:G3M56_005925"/>
<evidence type="ECO:0000256" key="2">
    <source>
        <dbReference type="ARBA" id="ARBA00022723"/>
    </source>
</evidence>
<name>A0A6B3LAR3_9BACT</name>
<dbReference type="InterPro" id="IPR051269">
    <property type="entry name" value="Fe-S_cluster_ET"/>
</dbReference>
<keyword evidence="5" id="KW-0411">Iron-sulfur</keyword>
<dbReference type="Pfam" id="PF13459">
    <property type="entry name" value="Fer4_15"/>
    <property type="match status" value="1"/>
</dbReference>
<evidence type="ECO:0000256" key="3">
    <source>
        <dbReference type="ARBA" id="ARBA00022982"/>
    </source>
</evidence>
<protein>
    <submittedName>
        <fullName evidence="6">Ferredoxin</fullName>
    </submittedName>
</protein>
<keyword evidence="2" id="KW-0479">Metal-binding</keyword>
<dbReference type="PROSITE" id="PS51379">
    <property type="entry name" value="4FE4S_FER_2"/>
    <property type="match status" value="1"/>
</dbReference>
<keyword evidence="7" id="KW-1185">Reference proteome</keyword>
<evidence type="ECO:0000313" key="6">
    <source>
        <dbReference type="EMBL" id="QQL46118.1"/>
    </source>
</evidence>
<reference evidence="6 7" key="1">
    <citation type="submission" date="2020-12" db="EMBL/GenBank/DDBJ databases">
        <title>Sulforoseuscoccus oceanibium gen. nov., sp. nov., a representative of the phylum Verrucomicrobia with special cytoplasmic membrane, and proposal of Sulforoseuscoccusaceae fam. nov.</title>
        <authorList>
            <person name="Xi F."/>
        </authorList>
    </citation>
    <scope>NUCLEOTIDE SEQUENCE [LARGE SCALE GENOMIC DNA]</scope>
    <source>
        <strain evidence="6 7">T37</strain>
    </source>
</reference>
<dbReference type="PANTHER" id="PTHR36923:SF3">
    <property type="entry name" value="FERREDOXIN"/>
    <property type="match status" value="1"/>
</dbReference>
<evidence type="ECO:0000313" key="7">
    <source>
        <dbReference type="Proteomes" id="UP000475117"/>
    </source>
</evidence>
<keyword evidence="4" id="KW-0408">Iron</keyword>
<keyword evidence="3" id="KW-0249">Electron transport</keyword>
<dbReference type="InterPro" id="IPR017896">
    <property type="entry name" value="4Fe4S_Fe-S-bd"/>
</dbReference>
<dbReference type="RefSeq" id="WP_164362803.1">
    <property type="nucleotide sequence ID" value="NZ_CP066776.1"/>
</dbReference>
<keyword evidence="1" id="KW-0813">Transport</keyword>
<dbReference type="AlphaFoldDB" id="A0A6B3LAR3"/>
<dbReference type="PANTHER" id="PTHR36923">
    <property type="entry name" value="FERREDOXIN"/>
    <property type="match status" value="1"/>
</dbReference>
<dbReference type="Proteomes" id="UP000475117">
    <property type="component" value="Chromosome"/>
</dbReference>
<gene>
    <name evidence="6" type="ORF">G3M56_005925</name>
</gene>